<dbReference type="Pfam" id="PF06863">
    <property type="entry name" value="DUF1254"/>
    <property type="match status" value="1"/>
</dbReference>
<feature type="domain" description="DUF1254" evidence="1">
    <location>
        <begin position="44"/>
        <end position="160"/>
    </location>
</feature>
<keyword evidence="3" id="KW-1185">Reference proteome</keyword>
<name>A0ABN8EDZ8_9GAMM</name>
<evidence type="ECO:0000259" key="1">
    <source>
        <dbReference type="Pfam" id="PF06863"/>
    </source>
</evidence>
<protein>
    <recommendedName>
        <fullName evidence="1">DUF1254 domain-containing protein</fullName>
    </recommendedName>
</protein>
<dbReference type="InterPro" id="IPR010679">
    <property type="entry name" value="DUF1254"/>
</dbReference>
<gene>
    <name evidence="2" type="ORF">SIN8267_00772</name>
</gene>
<dbReference type="EMBL" id="CAKLPX010000001">
    <property type="protein sequence ID" value="CAH0990678.1"/>
    <property type="molecule type" value="Genomic_DNA"/>
</dbReference>
<dbReference type="Gene3D" id="2.60.40.1610">
    <property type="entry name" value="Domain of unknown function DUF1254"/>
    <property type="match status" value="1"/>
</dbReference>
<evidence type="ECO:0000313" key="2">
    <source>
        <dbReference type="EMBL" id="CAH0990678.1"/>
    </source>
</evidence>
<dbReference type="RefSeq" id="WP_237443357.1">
    <property type="nucleotide sequence ID" value="NZ_CAKLPX010000001.1"/>
</dbReference>
<proteinExistence type="predicted"/>
<dbReference type="Proteomes" id="UP000838100">
    <property type="component" value="Unassembled WGS sequence"/>
</dbReference>
<dbReference type="SUPFAM" id="SSF160935">
    <property type="entry name" value="VPA0735-like"/>
    <property type="match status" value="1"/>
</dbReference>
<organism evidence="2 3">
    <name type="scientific">Sinobacterium norvegicum</name>
    <dbReference type="NCBI Taxonomy" id="1641715"/>
    <lineage>
        <taxon>Bacteria</taxon>
        <taxon>Pseudomonadati</taxon>
        <taxon>Pseudomonadota</taxon>
        <taxon>Gammaproteobacteria</taxon>
        <taxon>Cellvibrionales</taxon>
        <taxon>Spongiibacteraceae</taxon>
        <taxon>Sinobacterium</taxon>
    </lineage>
</organism>
<dbReference type="InterPro" id="IPR037050">
    <property type="entry name" value="DUF1254_sf"/>
</dbReference>
<sequence length="173" mass="19362">MSWLRWTAAILVCGWLGQYPLAMLVPNLIMERLYSKGGERVGYNQIAVGSRPDETSRDVVRPSPDLFYALCAYNLEQEPVKVSASVPERYWSMQFYQMNTDNFAGITNQRDEQFRVGTQVEVTLIGPDADPEDYHGEVIQSPTARGIMLLRASGIGDDSPAQAALEDSRCHSQ</sequence>
<reference evidence="2" key="1">
    <citation type="submission" date="2021-12" db="EMBL/GenBank/DDBJ databases">
        <authorList>
            <person name="Rodrigo-Torres L."/>
            <person name="Arahal R. D."/>
            <person name="Lucena T."/>
        </authorList>
    </citation>
    <scope>NUCLEOTIDE SEQUENCE</scope>
    <source>
        <strain evidence="2">CECT 8267</strain>
    </source>
</reference>
<accession>A0ABN8EDZ8</accession>
<evidence type="ECO:0000313" key="3">
    <source>
        <dbReference type="Proteomes" id="UP000838100"/>
    </source>
</evidence>
<comment type="caution">
    <text evidence="2">The sequence shown here is derived from an EMBL/GenBank/DDBJ whole genome shotgun (WGS) entry which is preliminary data.</text>
</comment>